<dbReference type="EMBL" id="CADCUM010000003">
    <property type="protein sequence ID" value="CAA9366534.1"/>
    <property type="molecule type" value="Genomic_DNA"/>
</dbReference>
<name>A0A6J4MR98_9ACTN</name>
<protein>
    <submittedName>
        <fullName evidence="2">Uncharacterized protein</fullName>
    </submittedName>
</protein>
<feature type="region of interest" description="Disordered" evidence="1">
    <location>
        <begin position="38"/>
        <end position="78"/>
    </location>
</feature>
<proteinExistence type="predicted"/>
<sequence length="78" mass="8502">GRSRGCRPARAVGRLRDRGVLVCPRVGEVVRARTVVGHGLGPEPRLPPGAGRARLHRDRPDRGGPRPRDHAVHRARAL</sequence>
<organism evidence="2">
    <name type="scientific">uncultured Nocardioides sp</name>
    <dbReference type="NCBI Taxonomy" id="198441"/>
    <lineage>
        <taxon>Bacteria</taxon>
        <taxon>Bacillati</taxon>
        <taxon>Actinomycetota</taxon>
        <taxon>Actinomycetes</taxon>
        <taxon>Propionibacteriales</taxon>
        <taxon>Nocardioidaceae</taxon>
        <taxon>Nocardioides</taxon>
        <taxon>environmental samples</taxon>
    </lineage>
</organism>
<feature type="non-terminal residue" evidence="2">
    <location>
        <position position="1"/>
    </location>
</feature>
<accession>A0A6J4MR98</accession>
<evidence type="ECO:0000256" key="1">
    <source>
        <dbReference type="SAM" id="MobiDB-lite"/>
    </source>
</evidence>
<feature type="compositionally biased region" description="Basic and acidic residues" evidence="1">
    <location>
        <begin position="58"/>
        <end position="72"/>
    </location>
</feature>
<reference evidence="2" key="1">
    <citation type="submission" date="2020-02" db="EMBL/GenBank/DDBJ databases">
        <authorList>
            <person name="Meier V. D."/>
        </authorList>
    </citation>
    <scope>NUCLEOTIDE SEQUENCE</scope>
    <source>
        <strain evidence="2">AVDCRST_MAG32</strain>
    </source>
</reference>
<dbReference type="AlphaFoldDB" id="A0A6J4MR98"/>
<evidence type="ECO:0000313" key="2">
    <source>
        <dbReference type="EMBL" id="CAA9366534.1"/>
    </source>
</evidence>
<gene>
    <name evidence="2" type="ORF">AVDCRST_MAG32-102</name>
</gene>
<feature type="non-terminal residue" evidence="2">
    <location>
        <position position="78"/>
    </location>
</feature>